<accession>A0ABT2B524</accession>
<evidence type="ECO:0000313" key="2">
    <source>
        <dbReference type="EMBL" id="MCS0603628.1"/>
    </source>
</evidence>
<reference evidence="2 3" key="1">
    <citation type="submission" date="2022-08" db="EMBL/GenBank/DDBJ databases">
        <authorList>
            <person name="Somphong A."/>
            <person name="Phongsopitanun W."/>
        </authorList>
    </citation>
    <scope>NUCLEOTIDE SEQUENCE [LARGE SCALE GENOMIC DNA]</scope>
    <source>
        <strain evidence="2 3">LP11</strain>
    </source>
</reference>
<evidence type="ECO:0000256" key="1">
    <source>
        <dbReference type="SAM" id="MobiDB-lite"/>
    </source>
</evidence>
<evidence type="ECO:0000313" key="3">
    <source>
        <dbReference type="Proteomes" id="UP001205612"/>
    </source>
</evidence>
<proteinExistence type="predicted"/>
<keyword evidence="3" id="KW-1185">Reference proteome</keyword>
<dbReference type="EMBL" id="JANUGP010000016">
    <property type="protein sequence ID" value="MCS0603628.1"/>
    <property type="molecule type" value="Genomic_DNA"/>
</dbReference>
<sequence>MGDVQGIDVLEAPVWSHSCLLDELVLSYALPGRAAECLDLGPGWPRTWTVTWKAGTSERAGQRHRPGLECLVSTGRQHGFESLAERWLLLVLDFVGGFDEVLSQPFRLRFFSSEGKGSHIRTSSCSLRGPAGWWTCGQGIWSRRRTRSGSPRPRRWRQPRAGAISW</sequence>
<protein>
    <submittedName>
        <fullName evidence="2">Uncharacterized protein</fullName>
    </submittedName>
</protein>
<gene>
    <name evidence="2" type="ORF">NX794_20770</name>
</gene>
<comment type="caution">
    <text evidence="2">The sequence shown here is derived from an EMBL/GenBank/DDBJ whole genome shotgun (WGS) entry which is preliminary data.</text>
</comment>
<dbReference type="Proteomes" id="UP001205612">
    <property type="component" value="Unassembled WGS sequence"/>
</dbReference>
<dbReference type="RefSeq" id="WP_258780115.1">
    <property type="nucleotide sequence ID" value="NZ_JANUGP010000016.1"/>
</dbReference>
<organism evidence="2 3">
    <name type="scientific">Streptomyces pyxinicus</name>
    <dbReference type="NCBI Taxonomy" id="2970331"/>
    <lineage>
        <taxon>Bacteria</taxon>
        <taxon>Bacillati</taxon>
        <taxon>Actinomycetota</taxon>
        <taxon>Actinomycetes</taxon>
        <taxon>Kitasatosporales</taxon>
        <taxon>Streptomycetaceae</taxon>
        <taxon>Streptomyces</taxon>
    </lineage>
</organism>
<name>A0ABT2B524_9ACTN</name>
<feature type="region of interest" description="Disordered" evidence="1">
    <location>
        <begin position="143"/>
        <end position="166"/>
    </location>
</feature>
<feature type="compositionally biased region" description="Basic residues" evidence="1">
    <location>
        <begin position="143"/>
        <end position="158"/>
    </location>
</feature>